<evidence type="ECO:0000259" key="7">
    <source>
        <dbReference type="PROSITE" id="PS50967"/>
    </source>
</evidence>
<dbReference type="Gene3D" id="1.10.150.80">
    <property type="entry name" value="HRDC domain"/>
    <property type="match status" value="2"/>
</dbReference>
<dbReference type="Gene3D" id="3.30.420.10">
    <property type="entry name" value="Ribonuclease H-like superfamily/Ribonuclease H"/>
    <property type="match status" value="1"/>
</dbReference>
<dbReference type="InterPro" id="IPR010997">
    <property type="entry name" value="HRDC-like_sf"/>
</dbReference>
<dbReference type="EMBL" id="FXAM01000001">
    <property type="protein sequence ID" value="SMF96782.1"/>
    <property type="molecule type" value="Genomic_DNA"/>
</dbReference>
<protein>
    <recommendedName>
        <fullName evidence="6">Ribonuclease D</fullName>
        <shortName evidence="6">RNase D</shortName>
        <ecNumber evidence="6">3.1.13.5</ecNumber>
    </recommendedName>
</protein>
<keyword evidence="9" id="KW-1185">Reference proteome</keyword>
<dbReference type="InterPro" id="IPR012337">
    <property type="entry name" value="RNaseH-like_sf"/>
</dbReference>
<dbReference type="RefSeq" id="WP_085215642.1">
    <property type="nucleotide sequence ID" value="NZ_FXAM01000001.1"/>
</dbReference>
<dbReference type="OrthoDB" id="9800549at2"/>
<dbReference type="GO" id="GO:0000166">
    <property type="term" value="F:nucleotide binding"/>
    <property type="evidence" value="ECO:0007669"/>
    <property type="project" value="InterPro"/>
</dbReference>
<dbReference type="InterPro" id="IPR002562">
    <property type="entry name" value="3'-5'_exonuclease_dom"/>
</dbReference>
<evidence type="ECO:0000313" key="9">
    <source>
        <dbReference type="Proteomes" id="UP000192923"/>
    </source>
</evidence>
<evidence type="ECO:0000256" key="5">
    <source>
        <dbReference type="ARBA" id="ARBA00022839"/>
    </source>
</evidence>
<dbReference type="STRING" id="1760988.SAMN02949497_4190"/>
<dbReference type="CDD" id="cd06142">
    <property type="entry name" value="RNaseD_exo"/>
    <property type="match status" value="1"/>
</dbReference>
<dbReference type="HAMAP" id="MF_01899">
    <property type="entry name" value="RNase_D"/>
    <property type="match status" value="1"/>
</dbReference>
<dbReference type="Pfam" id="PF01612">
    <property type="entry name" value="DNA_pol_A_exo1"/>
    <property type="match status" value="1"/>
</dbReference>
<dbReference type="SMART" id="SM00341">
    <property type="entry name" value="HRDC"/>
    <property type="match status" value="1"/>
</dbReference>
<gene>
    <name evidence="6" type="primary">rnd</name>
    <name evidence="8" type="ORF">SAMN02949497_4190</name>
</gene>
<keyword evidence="4 6" id="KW-0378">Hydrolase</keyword>
<dbReference type="NCBIfam" id="TIGR01388">
    <property type="entry name" value="rnd"/>
    <property type="match status" value="1"/>
</dbReference>
<sequence>MNAQPHTVFIDSTAHLREFCAALQDADWLAVDTEFLREKTYYPKFCLLQIACGPQVACIDPLSIDDLEPLAALLFDPAITKVFHAGRQDLEIFYQIWNKLPAPIFDTQIAAPLIGLAEQISYAGLVAEILGVSLGKSHTRTDWSLRPLSEAQLRYAADDVIYLGAAYQALRGKLEALGRLDWLEDDFTALLNPELYDNPPELAWQRIGGVQTLKSRQLAALRALAAWRETTAREQDIPRNWVVRDEALLDLARLSPTTPEELKRIRGLEERALKRYGTALCKTILAGRDQTPPTLEWKARSARRPPEQEALLDLLNAVVRLRAAQHTLNPAILAGRKDLEQLLDEPQESRLLKGWRKTMAGEELAALLQGECQINVSDGQLHIQHYA</sequence>
<dbReference type="GO" id="GO:0003676">
    <property type="term" value="F:nucleic acid binding"/>
    <property type="evidence" value="ECO:0007669"/>
    <property type="project" value="InterPro"/>
</dbReference>
<feature type="domain" description="HRDC" evidence="7">
    <location>
        <begin position="214"/>
        <end position="294"/>
    </location>
</feature>
<proteinExistence type="inferred from homology"/>
<dbReference type="Proteomes" id="UP000192923">
    <property type="component" value="Unassembled WGS sequence"/>
</dbReference>
<reference evidence="8 9" key="1">
    <citation type="submission" date="2016-12" db="EMBL/GenBank/DDBJ databases">
        <authorList>
            <person name="Song W.-J."/>
            <person name="Kurnit D.M."/>
        </authorList>
    </citation>
    <scope>NUCLEOTIDE SEQUENCE [LARGE SCALE GENOMIC DNA]</scope>
    <source>
        <strain evidence="8 9">175</strain>
    </source>
</reference>
<dbReference type="AlphaFoldDB" id="A0A1Y6D8P0"/>
<dbReference type="GO" id="GO:0033890">
    <property type="term" value="F:ribonuclease D activity"/>
    <property type="evidence" value="ECO:0007669"/>
    <property type="project" value="UniProtKB-UniRule"/>
</dbReference>
<dbReference type="PROSITE" id="PS50967">
    <property type="entry name" value="HRDC"/>
    <property type="match status" value="1"/>
</dbReference>
<dbReference type="InterPro" id="IPR006292">
    <property type="entry name" value="RNase_D"/>
</dbReference>
<evidence type="ECO:0000256" key="2">
    <source>
        <dbReference type="ARBA" id="ARBA00022694"/>
    </source>
</evidence>
<evidence type="ECO:0000256" key="1">
    <source>
        <dbReference type="ARBA" id="ARBA00022490"/>
    </source>
</evidence>
<comment type="cofactor">
    <cofactor evidence="6">
        <name>a divalent metal cation</name>
        <dbReference type="ChEBI" id="CHEBI:60240"/>
    </cofactor>
</comment>
<organism evidence="8 9">
    <name type="scientific">Methylomagnum ishizawai</name>
    <dbReference type="NCBI Taxonomy" id="1760988"/>
    <lineage>
        <taxon>Bacteria</taxon>
        <taxon>Pseudomonadati</taxon>
        <taxon>Pseudomonadota</taxon>
        <taxon>Gammaproteobacteria</taxon>
        <taxon>Methylococcales</taxon>
        <taxon>Methylococcaceae</taxon>
        <taxon>Methylomagnum</taxon>
    </lineage>
</organism>
<dbReference type="InterPro" id="IPR002121">
    <property type="entry name" value="HRDC_dom"/>
</dbReference>
<keyword evidence="5 6" id="KW-0269">Exonuclease</keyword>
<dbReference type="SUPFAM" id="SSF53098">
    <property type="entry name" value="Ribonuclease H-like"/>
    <property type="match status" value="1"/>
</dbReference>
<keyword evidence="3 6" id="KW-0540">Nuclease</keyword>
<dbReference type="GO" id="GO:0042780">
    <property type="term" value="P:tRNA 3'-end processing"/>
    <property type="evidence" value="ECO:0007669"/>
    <property type="project" value="UniProtKB-UniRule"/>
</dbReference>
<evidence type="ECO:0000256" key="3">
    <source>
        <dbReference type="ARBA" id="ARBA00022722"/>
    </source>
</evidence>
<dbReference type="GO" id="GO:0005737">
    <property type="term" value="C:cytoplasm"/>
    <property type="evidence" value="ECO:0007669"/>
    <property type="project" value="UniProtKB-SubCell"/>
</dbReference>
<dbReference type="InterPro" id="IPR044876">
    <property type="entry name" value="HRDC_dom_sf"/>
</dbReference>
<dbReference type="InterPro" id="IPR051086">
    <property type="entry name" value="RNase_D-like"/>
</dbReference>
<dbReference type="PANTHER" id="PTHR47649:SF1">
    <property type="entry name" value="RIBONUCLEASE D"/>
    <property type="match status" value="1"/>
</dbReference>
<comment type="similarity">
    <text evidence="6">Belongs to the RNase D family.</text>
</comment>
<comment type="subcellular location">
    <subcellularLocation>
        <location evidence="6">Cytoplasm</location>
    </subcellularLocation>
</comment>
<evidence type="ECO:0000256" key="4">
    <source>
        <dbReference type="ARBA" id="ARBA00022801"/>
    </source>
</evidence>
<dbReference type="EC" id="3.1.13.5" evidence="6"/>
<name>A0A1Y6D8P0_9GAMM</name>
<dbReference type="GO" id="GO:0008408">
    <property type="term" value="F:3'-5' exonuclease activity"/>
    <property type="evidence" value="ECO:0007669"/>
    <property type="project" value="InterPro"/>
</dbReference>
<keyword evidence="1 6" id="KW-0963">Cytoplasm</keyword>
<comment type="function">
    <text evidence="6">Exonuclease involved in the 3' processing of various precursor tRNAs. Initiates hydrolysis at the 3'-terminus of an RNA molecule and releases 5'-mononucleotides.</text>
</comment>
<comment type="catalytic activity">
    <reaction evidence="6">
        <text>Exonucleolytic cleavage that removes extra residues from the 3'-terminus of tRNA to produce 5'-mononucleotides.</text>
        <dbReference type="EC" id="3.1.13.5"/>
    </reaction>
</comment>
<dbReference type="Pfam" id="PF00570">
    <property type="entry name" value="HRDC"/>
    <property type="match status" value="1"/>
</dbReference>
<keyword evidence="2 6" id="KW-0819">tRNA processing</keyword>
<dbReference type="InterPro" id="IPR036397">
    <property type="entry name" value="RNaseH_sf"/>
</dbReference>
<evidence type="ECO:0000256" key="6">
    <source>
        <dbReference type="HAMAP-Rule" id="MF_01899"/>
    </source>
</evidence>
<dbReference type="PANTHER" id="PTHR47649">
    <property type="entry name" value="RIBONUCLEASE D"/>
    <property type="match status" value="1"/>
</dbReference>
<dbReference type="SUPFAM" id="SSF47819">
    <property type="entry name" value="HRDC-like"/>
    <property type="match status" value="2"/>
</dbReference>
<evidence type="ECO:0000313" key="8">
    <source>
        <dbReference type="EMBL" id="SMF96782.1"/>
    </source>
</evidence>
<accession>A0A1Y6D8P0</accession>
<dbReference type="SMART" id="SM00474">
    <property type="entry name" value="35EXOc"/>
    <property type="match status" value="1"/>
</dbReference>